<evidence type="ECO:0000313" key="1">
    <source>
        <dbReference type="EMBL" id="ROQ00422.1"/>
    </source>
</evidence>
<name>A0A3N1M3V7_9PROT</name>
<accession>A0A3N1M3V7</accession>
<proteinExistence type="predicted"/>
<dbReference type="RefSeq" id="WP_123689702.1">
    <property type="nucleotide sequence ID" value="NZ_AP019700.1"/>
</dbReference>
<evidence type="ECO:0000313" key="2">
    <source>
        <dbReference type="Proteomes" id="UP000278222"/>
    </source>
</evidence>
<keyword evidence="2" id="KW-1185">Reference proteome</keyword>
<dbReference type="AlphaFoldDB" id="A0A3N1M3V7"/>
<organism evidence="1 2">
    <name type="scientific">Stella humosa</name>
    <dbReference type="NCBI Taxonomy" id="94"/>
    <lineage>
        <taxon>Bacteria</taxon>
        <taxon>Pseudomonadati</taxon>
        <taxon>Pseudomonadota</taxon>
        <taxon>Alphaproteobacteria</taxon>
        <taxon>Rhodospirillales</taxon>
        <taxon>Stellaceae</taxon>
        <taxon>Stella</taxon>
    </lineage>
</organism>
<sequence>MAGNPWDARTIGGVPSTMIHVACSRCPRRGRYQRDRIIERYGSHTPMDLLLSEMVGACPQGQECGAHFLAPARWDPARPSMTVAGLAADLRRYDPSLPVIVTGRDLGNARMLRVACLGERPRRLYNYGRPYLLICADD</sequence>
<comment type="caution">
    <text evidence="1">The sequence shown here is derived from an EMBL/GenBank/DDBJ whole genome shotgun (WGS) entry which is preliminary data.</text>
</comment>
<dbReference type="OrthoDB" id="7993291at2"/>
<dbReference type="EMBL" id="RJKX01000013">
    <property type="protein sequence ID" value="ROQ00422.1"/>
    <property type="molecule type" value="Genomic_DNA"/>
</dbReference>
<protein>
    <submittedName>
        <fullName evidence="1">Uncharacterized protein</fullName>
    </submittedName>
</protein>
<gene>
    <name evidence="1" type="ORF">EDC65_2221</name>
</gene>
<dbReference type="Proteomes" id="UP000278222">
    <property type="component" value="Unassembled WGS sequence"/>
</dbReference>
<reference evidence="1 2" key="1">
    <citation type="submission" date="2018-11" db="EMBL/GenBank/DDBJ databases">
        <title>Genomic Encyclopedia of Type Strains, Phase IV (KMG-IV): sequencing the most valuable type-strain genomes for metagenomic binning, comparative biology and taxonomic classification.</title>
        <authorList>
            <person name="Goeker M."/>
        </authorList>
    </citation>
    <scope>NUCLEOTIDE SEQUENCE [LARGE SCALE GENOMIC DNA]</scope>
    <source>
        <strain evidence="1 2">DSM 5900</strain>
    </source>
</reference>